<dbReference type="GO" id="GO:0006355">
    <property type="term" value="P:regulation of DNA-templated transcription"/>
    <property type="evidence" value="ECO:0007669"/>
    <property type="project" value="InterPro"/>
</dbReference>
<organism evidence="13">
    <name type="scientific">Absidia glauca</name>
    <name type="common">Pin mould</name>
    <dbReference type="NCBI Taxonomy" id="4829"/>
    <lineage>
        <taxon>Eukaryota</taxon>
        <taxon>Fungi</taxon>
        <taxon>Fungi incertae sedis</taxon>
        <taxon>Mucoromycota</taxon>
        <taxon>Mucoromycotina</taxon>
        <taxon>Mucoromycetes</taxon>
        <taxon>Mucorales</taxon>
        <taxon>Cunninghamellaceae</taxon>
        <taxon>Absidia</taxon>
    </lineage>
</organism>
<dbReference type="InterPro" id="IPR012677">
    <property type="entry name" value="Nucleotide-bd_a/b_plait_sf"/>
</dbReference>
<dbReference type="Gene3D" id="4.10.1060.10">
    <property type="entry name" value="Zinc finger, RanBP2-type"/>
    <property type="match status" value="1"/>
</dbReference>
<reference evidence="13" key="1">
    <citation type="submission" date="2016-04" db="EMBL/GenBank/DDBJ databases">
        <authorList>
            <person name="Evans L.H."/>
            <person name="Alamgir A."/>
            <person name="Owens N."/>
            <person name="Weber N.D."/>
            <person name="Virtaneva K."/>
            <person name="Barbian K."/>
            <person name="Babar A."/>
            <person name="Rosenke K."/>
        </authorList>
    </citation>
    <scope>NUCLEOTIDE SEQUENCE [LARGE SCALE GENOMIC DNA]</scope>
    <source>
        <strain evidence="13">CBS 101.48</strain>
    </source>
</reference>
<dbReference type="Pfam" id="PF00641">
    <property type="entry name" value="Zn_ribbon_RanBP"/>
    <property type="match status" value="1"/>
</dbReference>
<feature type="compositionally biased region" description="Low complexity" evidence="10">
    <location>
        <begin position="225"/>
        <end position="239"/>
    </location>
</feature>
<dbReference type="GO" id="GO:0003723">
    <property type="term" value="F:RNA binding"/>
    <property type="evidence" value="ECO:0007669"/>
    <property type="project" value="UniProtKB-UniRule"/>
</dbReference>
<evidence type="ECO:0000256" key="5">
    <source>
        <dbReference type="ARBA" id="ARBA00022833"/>
    </source>
</evidence>
<dbReference type="STRING" id="4829.A0A168S031"/>
<comment type="similarity">
    <text evidence="2">Belongs to the RRM TET family.</text>
</comment>
<name>A0A168S031_ABSGL</name>
<dbReference type="GO" id="GO:0005634">
    <property type="term" value="C:nucleus"/>
    <property type="evidence" value="ECO:0007669"/>
    <property type="project" value="UniProtKB-SubCell"/>
</dbReference>
<evidence type="ECO:0000256" key="7">
    <source>
        <dbReference type="ARBA" id="ARBA00023242"/>
    </source>
</evidence>
<evidence type="ECO:0000259" key="12">
    <source>
        <dbReference type="PROSITE" id="PS50199"/>
    </source>
</evidence>
<evidence type="ECO:0000256" key="9">
    <source>
        <dbReference type="PROSITE-ProRule" id="PRU00322"/>
    </source>
</evidence>
<dbReference type="OrthoDB" id="639027at2759"/>
<feature type="compositionally biased region" description="Low complexity" evidence="10">
    <location>
        <begin position="25"/>
        <end position="35"/>
    </location>
</feature>
<evidence type="ECO:0000256" key="6">
    <source>
        <dbReference type="ARBA" id="ARBA00022884"/>
    </source>
</evidence>
<feature type="region of interest" description="Disordered" evidence="10">
    <location>
        <begin position="259"/>
        <end position="315"/>
    </location>
</feature>
<feature type="compositionally biased region" description="Basic and acidic residues" evidence="10">
    <location>
        <begin position="47"/>
        <end position="98"/>
    </location>
</feature>
<dbReference type="CDD" id="cd12534">
    <property type="entry name" value="RRM_SARFH"/>
    <property type="match status" value="1"/>
</dbReference>
<dbReference type="PANTHER" id="PTHR23238">
    <property type="entry name" value="RNA BINDING PROTEIN"/>
    <property type="match status" value="1"/>
</dbReference>
<evidence type="ECO:0008006" key="15">
    <source>
        <dbReference type="Google" id="ProtNLM"/>
    </source>
</evidence>
<dbReference type="GO" id="GO:0008270">
    <property type="term" value="F:zinc ion binding"/>
    <property type="evidence" value="ECO:0007669"/>
    <property type="project" value="UniProtKB-KW"/>
</dbReference>
<keyword evidence="4 9" id="KW-0863">Zinc-finger</keyword>
<evidence type="ECO:0000313" key="14">
    <source>
        <dbReference type="Proteomes" id="UP000078561"/>
    </source>
</evidence>
<evidence type="ECO:0000259" key="11">
    <source>
        <dbReference type="PROSITE" id="PS50102"/>
    </source>
</evidence>
<accession>A0A168S031</accession>
<dbReference type="AlphaFoldDB" id="A0A168S031"/>
<dbReference type="OMA" id="AHYSEDQ"/>
<evidence type="ECO:0000256" key="2">
    <source>
        <dbReference type="ARBA" id="ARBA00008448"/>
    </source>
</evidence>
<dbReference type="InterPro" id="IPR036443">
    <property type="entry name" value="Znf_RanBP2_sf"/>
</dbReference>
<evidence type="ECO:0000256" key="8">
    <source>
        <dbReference type="PROSITE-ProRule" id="PRU00176"/>
    </source>
</evidence>
<protein>
    <recommendedName>
        <fullName evidence="15">RanBP2-type domain-containing protein</fullName>
    </recommendedName>
</protein>
<dbReference type="InParanoid" id="A0A168S031"/>
<keyword evidence="14" id="KW-1185">Reference proteome</keyword>
<gene>
    <name evidence="13" type="primary">ABSGL_13262.1 scaffold 13659</name>
</gene>
<keyword evidence="5" id="KW-0862">Zinc</keyword>
<dbReference type="InterPro" id="IPR000504">
    <property type="entry name" value="RRM_dom"/>
</dbReference>
<proteinExistence type="inferred from homology"/>
<dbReference type="PROSITE" id="PS50102">
    <property type="entry name" value="RRM"/>
    <property type="match status" value="1"/>
</dbReference>
<dbReference type="Proteomes" id="UP000078561">
    <property type="component" value="Unassembled WGS sequence"/>
</dbReference>
<comment type="subcellular location">
    <subcellularLocation>
        <location evidence="1">Nucleus</location>
    </subcellularLocation>
</comment>
<dbReference type="Gene3D" id="3.30.70.330">
    <property type="match status" value="1"/>
</dbReference>
<feature type="region of interest" description="Disordered" evidence="10">
    <location>
        <begin position="1"/>
        <end position="98"/>
    </location>
</feature>
<evidence type="ECO:0000256" key="1">
    <source>
        <dbReference type="ARBA" id="ARBA00004123"/>
    </source>
</evidence>
<keyword evidence="3" id="KW-0479">Metal-binding</keyword>
<feature type="region of interest" description="Disordered" evidence="10">
    <location>
        <begin position="189"/>
        <end position="244"/>
    </location>
</feature>
<dbReference type="InterPro" id="IPR034870">
    <property type="entry name" value="TET_fam"/>
</dbReference>
<dbReference type="PROSITE" id="PS50199">
    <property type="entry name" value="ZF_RANBP2_2"/>
    <property type="match status" value="1"/>
</dbReference>
<evidence type="ECO:0000313" key="13">
    <source>
        <dbReference type="EMBL" id="SAM07619.1"/>
    </source>
</evidence>
<evidence type="ECO:0000256" key="10">
    <source>
        <dbReference type="SAM" id="MobiDB-lite"/>
    </source>
</evidence>
<dbReference type="SUPFAM" id="SSF54928">
    <property type="entry name" value="RNA-binding domain, RBD"/>
    <property type="match status" value="1"/>
</dbReference>
<feature type="compositionally biased region" description="Gly residues" evidence="10">
    <location>
        <begin position="197"/>
        <end position="216"/>
    </location>
</feature>
<sequence>MSEPPAHYSEDQQISSEHQYGGTGQDQYDYSGYQQPASSEDYYGYDQRQDHYSSRDHSYGDSRSSRHDDRSSYDRGRSHRDDRSSSRREEPQDGISKIHDTIYINNLPSDVTEEKLAAHFGSIGILKTDRKTRKPKIWIYYDKSTSLPKGDATLTYDDPPSADAAIEWFGGKEFMGNVIQVTKAERKLPPAAFGGSSSFGGRGGGRGGRGGGGRGGGFRDRGDRPSGSGSNSAPSSAPGDWTCKSCGSSNFARRIECFKCRSRPESTRGSSERGNGHDDRGGGRKRREEYGRHGGGGREESSYRKDRHERRDRPY</sequence>
<dbReference type="InterPro" id="IPR001876">
    <property type="entry name" value="Znf_RanBP2"/>
</dbReference>
<dbReference type="Pfam" id="PF00076">
    <property type="entry name" value="RRM_1"/>
    <property type="match status" value="1"/>
</dbReference>
<dbReference type="PROSITE" id="PS01358">
    <property type="entry name" value="ZF_RANBP2_1"/>
    <property type="match status" value="1"/>
</dbReference>
<dbReference type="SUPFAM" id="SSF90209">
    <property type="entry name" value="Ran binding protein zinc finger-like"/>
    <property type="match status" value="1"/>
</dbReference>
<keyword evidence="7" id="KW-0539">Nucleus</keyword>
<dbReference type="InterPro" id="IPR035979">
    <property type="entry name" value="RBD_domain_sf"/>
</dbReference>
<evidence type="ECO:0000256" key="3">
    <source>
        <dbReference type="ARBA" id="ARBA00022723"/>
    </source>
</evidence>
<dbReference type="EMBL" id="LT554760">
    <property type="protein sequence ID" value="SAM07619.1"/>
    <property type="molecule type" value="Genomic_DNA"/>
</dbReference>
<dbReference type="SMART" id="SM00360">
    <property type="entry name" value="RRM"/>
    <property type="match status" value="1"/>
</dbReference>
<feature type="domain" description="RRM" evidence="11">
    <location>
        <begin position="100"/>
        <end position="186"/>
    </location>
</feature>
<keyword evidence="6 8" id="KW-0694">RNA-binding</keyword>
<evidence type="ECO:0000256" key="4">
    <source>
        <dbReference type="ARBA" id="ARBA00022771"/>
    </source>
</evidence>
<feature type="domain" description="RanBP2-type" evidence="12">
    <location>
        <begin position="237"/>
        <end position="266"/>
    </location>
</feature>
<dbReference type="SMART" id="SM00547">
    <property type="entry name" value="ZnF_RBZ"/>
    <property type="match status" value="1"/>
</dbReference>